<evidence type="ECO:0000259" key="2">
    <source>
        <dbReference type="Pfam" id="PF13439"/>
    </source>
</evidence>
<dbReference type="SUPFAM" id="SSF53756">
    <property type="entry name" value="UDP-Glycosyltransferase/glycogen phosphorylase"/>
    <property type="match status" value="1"/>
</dbReference>
<dbReference type="InterPro" id="IPR028098">
    <property type="entry name" value="Glyco_trans_4-like_N"/>
</dbReference>
<reference evidence="3 4" key="1">
    <citation type="submission" date="2020-08" db="EMBL/GenBank/DDBJ databases">
        <title>Putative novel bacterial strains isolated from necrotic wheat leaf tissues caused by Xanthomonas translucens.</title>
        <authorList>
            <person name="Tambong J.T."/>
        </authorList>
    </citation>
    <scope>NUCLEOTIDE SEQUENCE [LARGE SCALE GENOMIC DNA]</scope>
    <source>
        <strain evidence="4">DOAB 1063</strain>
    </source>
</reference>
<dbReference type="Proteomes" id="UP000597613">
    <property type="component" value="Unassembled WGS sequence"/>
</dbReference>
<dbReference type="PANTHER" id="PTHR45947:SF13">
    <property type="entry name" value="TRANSFERASE"/>
    <property type="match status" value="1"/>
</dbReference>
<dbReference type="PANTHER" id="PTHR45947">
    <property type="entry name" value="SULFOQUINOVOSYL TRANSFERASE SQD2"/>
    <property type="match status" value="1"/>
</dbReference>
<feature type="domain" description="Glycosyltransferase subfamily 4-like N-terminal" evidence="2">
    <location>
        <begin position="31"/>
        <end position="230"/>
    </location>
</feature>
<sequence>MTTATAPSPTLDPVDRPLRILNVSQNYYVRGGMDVAMFRLEDILKAHGHQVIPFAGADPANRPSEYARYFPPAPPTSDTGSADLLRTLYSPAARRAIGLVLDEQAIDLVHLHSYFKRLTPAILPEIARRGIPIVQTMHEYRAVCPISLLYRDGHVCTDCHDRRYTQVVRHRCAGGSLTRSLWNMAEMRLSDMLGHKRDIARYLSISDYQRDRLIEMGMAGERIETIHHPVTLPPAAAETSRDYVLFVGRLERYKGIFPLVDVARALPAIRFVFAGEGPDGDAVRAHAAGLANIEWRGNLDGAALATARNGALCAVVPSLGPEPFGLTSIEALAHGTPVIASAIGGVAETVRDGIDGFHVAPGDRDALIDRILRFADAPDMARRMGLAGRARAAEDFSPERYYQRTMAVYRQVLSATRSDAA</sequence>
<evidence type="ECO:0000313" key="4">
    <source>
        <dbReference type="Proteomes" id="UP000597613"/>
    </source>
</evidence>
<protein>
    <submittedName>
        <fullName evidence="3">Glycosyltransferase family 4 protein</fullName>
    </submittedName>
</protein>
<proteinExistence type="predicted"/>
<dbReference type="EMBL" id="JACONT010000009">
    <property type="protein sequence ID" value="MBC3941283.1"/>
    <property type="molecule type" value="Genomic_DNA"/>
</dbReference>
<evidence type="ECO:0000259" key="1">
    <source>
        <dbReference type="Pfam" id="PF00534"/>
    </source>
</evidence>
<gene>
    <name evidence="3" type="ORF">H8S47_06225</name>
</gene>
<dbReference type="CDD" id="cd03801">
    <property type="entry name" value="GT4_PimA-like"/>
    <property type="match status" value="1"/>
</dbReference>
<organism evidence="3 4">
    <name type="scientific">Sphingomonas albertensis</name>
    <dbReference type="NCBI Taxonomy" id="2762591"/>
    <lineage>
        <taxon>Bacteria</taxon>
        <taxon>Pseudomonadati</taxon>
        <taxon>Pseudomonadota</taxon>
        <taxon>Alphaproteobacteria</taxon>
        <taxon>Sphingomonadales</taxon>
        <taxon>Sphingomonadaceae</taxon>
        <taxon>Sphingomonas</taxon>
    </lineage>
</organism>
<dbReference type="Pfam" id="PF00534">
    <property type="entry name" value="Glycos_transf_1"/>
    <property type="match status" value="1"/>
</dbReference>
<keyword evidence="4" id="KW-1185">Reference proteome</keyword>
<feature type="domain" description="Glycosyl transferase family 1" evidence="1">
    <location>
        <begin position="239"/>
        <end position="390"/>
    </location>
</feature>
<dbReference type="Gene3D" id="3.40.50.2000">
    <property type="entry name" value="Glycogen Phosphorylase B"/>
    <property type="match status" value="2"/>
</dbReference>
<evidence type="ECO:0000313" key="3">
    <source>
        <dbReference type="EMBL" id="MBC3941283.1"/>
    </source>
</evidence>
<accession>A0ABR7ALE1</accession>
<dbReference type="InterPro" id="IPR050194">
    <property type="entry name" value="Glycosyltransferase_grp1"/>
</dbReference>
<comment type="caution">
    <text evidence="3">The sequence shown here is derived from an EMBL/GenBank/DDBJ whole genome shotgun (WGS) entry which is preliminary data.</text>
</comment>
<dbReference type="RefSeq" id="WP_187503053.1">
    <property type="nucleotide sequence ID" value="NZ_JACONT010000009.1"/>
</dbReference>
<name>A0ABR7ALE1_9SPHN</name>
<dbReference type="Pfam" id="PF13439">
    <property type="entry name" value="Glyco_transf_4"/>
    <property type="match status" value="1"/>
</dbReference>
<dbReference type="InterPro" id="IPR001296">
    <property type="entry name" value="Glyco_trans_1"/>
</dbReference>